<keyword evidence="1" id="KW-0812">Transmembrane</keyword>
<evidence type="ECO:0000256" key="1">
    <source>
        <dbReference type="SAM" id="Phobius"/>
    </source>
</evidence>
<dbReference type="Proteomes" id="UP000002770">
    <property type="component" value="Unassembled WGS sequence"/>
</dbReference>
<name>G9EMX0_9GAMM</name>
<dbReference type="AlphaFoldDB" id="G9EMX0"/>
<reference evidence="2 3" key="1">
    <citation type="journal article" date="2011" name="BMC Genomics">
        <title>Insight into cross-talk between intra-amoebal pathogens.</title>
        <authorList>
            <person name="Gimenez G."/>
            <person name="Bertelli C."/>
            <person name="Moliner C."/>
            <person name="Robert C."/>
            <person name="Raoult D."/>
            <person name="Fournier P.E."/>
            <person name="Greub G."/>
        </authorList>
    </citation>
    <scope>NUCLEOTIDE SEQUENCE [LARGE SCALE GENOMIC DNA]</scope>
    <source>
        <strain evidence="2 3">LLAP12</strain>
    </source>
</reference>
<gene>
    <name evidence="2" type="ORF">LDG_6590</name>
</gene>
<dbReference type="HOGENOM" id="CLU_3218036_0_0_6"/>
<keyword evidence="1" id="KW-0472">Membrane</keyword>
<keyword evidence="3" id="KW-1185">Reference proteome</keyword>
<organism evidence="2 3">
    <name type="scientific">Legionella drancourtii LLAP12</name>
    <dbReference type="NCBI Taxonomy" id="658187"/>
    <lineage>
        <taxon>Bacteria</taxon>
        <taxon>Pseudomonadati</taxon>
        <taxon>Pseudomonadota</taxon>
        <taxon>Gammaproteobacteria</taxon>
        <taxon>Legionellales</taxon>
        <taxon>Legionellaceae</taxon>
        <taxon>Legionella</taxon>
    </lineage>
</organism>
<feature type="transmembrane region" description="Helical" evidence="1">
    <location>
        <begin position="12"/>
        <end position="38"/>
    </location>
</feature>
<protein>
    <submittedName>
        <fullName evidence="2">Uncharacterized protein</fullName>
    </submittedName>
</protein>
<dbReference type="InParanoid" id="G9EMX0"/>
<evidence type="ECO:0000313" key="2">
    <source>
        <dbReference type="EMBL" id="EHL31362.1"/>
    </source>
</evidence>
<evidence type="ECO:0000313" key="3">
    <source>
        <dbReference type="Proteomes" id="UP000002770"/>
    </source>
</evidence>
<proteinExistence type="predicted"/>
<dbReference type="RefSeq" id="WP_006870521.1">
    <property type="nucleotide sequence ID" value="NZ_JH413816.1"/>
</dbReference>
<dbReference type="STRING" id="658187.LDG_6590"/>
<keyword evidence="1" id="KW-1133">Transmembrane helix</keyword>
<dbReference type="EMBL" id="JH413816">
    <property type="protein sequence ID" value="EHL31362.1"/>
    <property type="molecule type" value="Genomic_DNA"/>
</dbReference>
<accession>G9EMX0</accession>
<sequence>MKKLIKNQQTQLMEYAVSLISTHNILSLFILIFLYILYDSWVLS</sequence>